<name>A0A849CG88_9NOCA</name>
<accession>A0A849CG88</accession>
<dbReference type="AlphaFoldDB" id="A0A849CG88"/>
<gene>
    <name evidence="1" type="ORF">HLB23_21805</name>
</gene>
<evidence type="ECO:0000313" key="1">
    <source>
        <dbReference type="EMBL" id="NNH72461.1"/>
    </source>
</evidence>
<dbReference type="EMBL" id="JABELX010000007">
    <property type="protein sequence ID" value="NNH72461.1"/>
    <property type="molecule type" value="Genomic_DNA"/>
</dbReference>
<proteinExistence type="predicted"/>
<evidence type="ECO:0000313" key="2">
    <source>
        <dbReference type="Proteomes" id="UP000586827"/>
    </source>
</evidence>
<sequence>MKAGVGKVELIQFVERSLGVLHASYRGFAKESDLYEAALLYIAVEAAHAAGGNSMITYDGMTATTQVRFRCSPGNLWAPGFTYVRVLFPEIRETIEIHLGVKVAGSSGVAHECDVAILERDEADRSRQSGAHPKQSKLIAAIEAKNYSASPELGVGRGFVGLSAELTKANCNLVFPAKGRDNITKLIAKRKSGMCFDEVTPISPAAERLRSYLETVLRNWVATRRVS</sequence>
<dbReference type="RefSeq" id="WP_067519270.1">
    <property type="nucleotide sequence ID" value="NZ_JABELX010000007.1"/>
</dbReference>
<comment type="caution">
    <text evidence="1">The sequence shown here is derived from an EMBL/GenBank/DDBJ whole genome shotgun (WGS) entry which is preliminary data.</text>
</comment>
<reference evidence="1 2" key="1">
    <citation type="submission" date="2020-05" db="EMBL/GenBank/DDBJ databases">
        <title>MicrobeNet Type strains.</title>
        <authorList>
            <person name="Nicholson A.C."/>
        </authorList>
    </citation>
    <scope>NUCLEOTIDE SEQUENCE [LARGE SCALE GENOMIC DNA]</scope>
    <source>
        <strain evidence="1 2">JCM 3224</strain>
    </source>
</reference>
<keyword evidence="2" id="KW-1185">Reference proteome</keyword>
<dbReference type="Proteomes" id="UP000586827">
    <property type="component" value="Unassembled WGS sequence"/>
</dbReference>
<organism evidence="1 2">
    <name type="scientific">Nocardia uniformis</name>
    <dbReference type="NCBI Taxonomy" id="53432"/>
    <lineage>
        <taxon>Bacteria</taxon>
        <taxon>Bacillati</taxon>
        <taxon>Actinomycetota</taxon>
        <taxon>Actinomycetes</taxon>
        <taxon>Mycobacteriales</taxon>
        <taxon>Nocardiaceae</taxon>
        <taxon>Nocardia</taxon>
    </lineage>
</organism>
<protein>
    <submittedName>
        <fullName evidence="1">Uncharacterized protein</fullName>
    </submittedName>
</protein>